<sequence length="447" mass="51427">MKIRYFVRIALVFLVALSLVLTWAIWTMPNKIENSSDSNSKKTGINSTLQENEIFSANRVVFHTDNNPKLASNPDLMARLDKEFYEWKFSNIKDAKTYNDEDYTSKLGEGNSLEFIYPTARPFSTLTKSFSKLASNYRNQTFQRIVIPLNESGEIHFFDDNSRTVYSAEIEGFNKSTLSDVLTSNEKYFVDVSIQKLATRFVYLPKEEVELLSPSYIAELKPSLEIRNRLFEDLSEITNSTTADKRFEQYYDNVSKVTVDKETNILTYNRSSTSVKLDLQDVLKYSISELKDFEVWPGKIRFFQYNNTKQQVVYRRYIEGFPVFGRGGMENDFGGTYLTIAKDGVLSRMQMSLVIAQTPVFDEMAEKRLLNGSELIAHLDSIGYPINTIDDIELGYCWTKNLESDGLESEESGANTIVDFEPSWYIFTNGIWYNIDELSDNQDGEAK</sequence>
<dbReference type="InterPro" id="IPR009996">
    <property type="entry name" value="YycH"/>
</dbReference>
<organism evidence="2 3">
    <name type="scientific">Carnobacterium maltaromaticum</name>
    <name type="common">Carnobacterium piscicola</name>
    <dbReference type="NCBI Taxonomy" id="2751"/>
    <lineage>
        <taxon>Bacteria</taxon>
        <taxon>Bacillati</taxon>
        <taxon>Bacillota</taxon>
        <taxon>Bacilli</taxon>
        <taxon>Lactobacillales</taxon>
        <taxon>Carnobacteriaceae</taxon>
        <taxon>Carnobacterium</taxon>
    </lineage>
</organism>
<name>A0AAW9K5I2_CARML</name>
<dbReference type="Proteomes" id="UP001290462">
    <property type="component" value="Unassembled WGS sequence"/>
</dbReference>
<dbReference type="CDD" id="cd15787">
    <property type="entry name" value="YycH_N"/>
    <property type="match status" value="1"/>
</dbReference>
<evidence type="ECO:0000313" key="2">
    <source>
        <dbReference type="EMBL" id="MDZ5759835.1"/>
    </source>
</evidence>
<dbReference type="AlphaFoldDB" id="A0AAW9K5I2"/>
<dbReference type="RefSeq" id="WP_322809449.1">
    <property type="nucleotide sequence ID" value="NZ_JAVBVO010000004.1"/>
</dbReference>
<gene>
    <name evidence="2" type="primary">yycH</name>
    <name evidence="2" type="ORF">RAK27_14330</name>
</gene>
<dbReference type="EMBL" id="JAVBVO010000004">
    <property type="protein sequence ID" value="MDZ5759835.1"/>
    <property type="molecule type" value="Genomic_DNA"/>
</dbReference>
<protein>
    <submittedName>
        <fullName evidence="2">Two-component system activity regulator YycH</fullName>
    </submittedName>
</protein>
<dbReference type="InterPro" id="IPR042274">
    <property type="entry name" value="YycH/YycI_2"/>
</dbReference>
<dbReference type="Gene3D" id="3.30.310.160">
    <property type="entry name" value="YycH protein, domain 2"/>
    <property type="match status" value="1"/>
</dbReference>
<dbReference type="Pfam" id="PF07435">
    <property type="entry name" value="YycH"/>
    <property type="match status" value="1"/>
</dbReference>
<feature type="domain" description="Regulatory protein YycH" evidence="1">
    <location>
        <begin position="9"/>
        <end position="438"/>
    </location>
</feature>
<accession>A0AAW9K5I2</accession>
<evidence type="ECO:0000313" key="3">
    <source>
        <dbReference type="Proteomes" id="UP001290462"/>
    </source>
</evidence>
<comment type="caution">
    <text evidence="2">The sequence shown here is derived from an EMBL/GenBank/DDBJ whole genome shotgun (WGS) entry which is preliminary data.</text>
</comment>
<reference evidence="2" key="1">
    <citation type="submission" date="2023-08" db="EMBL/GenBank/DDBJ databases">
        <title>Genomic characterization of piscicolin 126 produced by Carnobacterium maltaromaticum CM22 strain isolated from salmon (Salmo salar).</title>
        <authorList>
            <person name="Gonzalez-Gragera E."/>
            <person name="Garcia-Lopez J.D."/>
            <person name="Teso-Perez C."/>
            <person name="Gimenez-Hernandez I."/>
            <person name="Peralta-Sanchez J.M."/>
            <person name="Valdivia E."/>
            <person name="Montalban-Lopez M."/>
            <person name="Martin-Platero A.M."/>
            <person name="Banos A."/>
            <person name="Martinez-Bueno M."/>
        </authorList>
    </citation>
    <scope>NUCLEOTIDE SEQUENCE</scope>
    <source>
        <strain evidence="2">CM22</strain>
    </source>
</reference>
<evidence type="ECO:0000259" key="1">
    <source>
        <dbReference type="Pfam" id="PF07435"/>
    </source>
</evidence>
<proteinExistence type="predicted"/>